<evidence type="ECO:0000256" key="1">
    <source>
        <dbReference type="ARBA" id="ARBA00007448"/>
    </source>
</evidence>
<accession>M2MD92</accession>
<gene>
    <name evidence="6" type="ORF">BAUCODRAFT_56533</name>
</gene>
<dbReference type="Proteomes" id="UP000011761">
    <property type="component" value="Unassembled WGS sequence"/>
</dbReference>
<dbReference type="SMART" id="SM00382">
    <property type="entry name" value="AAA"/>
    <property type="match status" value="1"/>
</dbReference>
<dbReference type="AlphaFoldDB" id="M2MD92"/>
<keyword evidence="3 4" id="KW-0067">ATP-binding</keyword>
<protein>
    <recommendedName>
        <fullName evidence="5">AAA+ ATPase domain-containing protein</fullName>
    </recommendedName>
</protein>
<dbReference type="InterPro" id="IPR003593">
    <property type="entry name" value="AAA+_ATPase"/>
</dbReference>
<feature type="domain" description="AAA+ ATPase" evidence="5">
    <location>
        <begin position="48"/>
        <end position="188"/>
    </location>
</feature>
<dbReference type="InterPro" id="IPR027417">
    <property type="entry name" value="P-loop_NTPase"/>
</dbReference>
<dbReference type="InterPro" id="IPR050747">
    <property type="entry name" value="Mitochondrial_chaperone_BCS1"/>
</dbReference>
<dbReference type="SUPFAM" id="SSF52540">
    <property type="entry name" value="P-loop containing nucleoside triphosphate hydrolases"/>
    <property type="match status" value="1"/>
</dbReference>
<dbReference type="RefSeq" id="XP_007678144.1">
    <property type="nucleotide sequence ID" value="XM_007679954.1"/>
</dbReference>
<evidence type="ECO:0000256" key="4">
    <source>
        <dbReference type="RuleBase" id="RU003651"/>
    </source>
</evidence>
<dbReference type="STRING" id="717646.M2MD92"/>
<dbReference type="Pfam" id="PF25426">
    <property type="entry name" value="AAA_lid_BCS1"/>
    <property type="match status" value="1"/>
</dbReference>
<dbReference type="Gene3D" id="3.40.50.300">
    <property type="entry name" value="P-loop containing nucleotide triphosphate hydrolases"/>
    <property type="match status" value="1"/>
</dbReference>
<feature type="non-terminal residue" evidence="6">
    <location>
        <position position="1"/>
    </location>
</feature>
<dbReference type="eggNOG" id="KOG0743">
    <property type="taxonomic scope" value="Eukaryota"/>
</dbReference>
<dbReference type="InterPro" id="IPR003959">
    <property type="entry name" value="ATPase_AAA_core"/>
</dbReference>
<evidence type="ECO:0000259" key="5">
    <source>
        <dbReference type="SMART" id="SM00382"/>
    </source>
</evidence>
<dbReference type="EMBL" id="KB445558">
    <property type="protein sequence ID" value="EMC94486.1"/>
    <property type="molecule type" value="Genomic_DNA"/>
</dbReference>
<keyword evidence="2 4" id="KW-0547">Nucleotide-binding</keyword>
<dbReference type="PROSITE" id="PS00674">
    <property type="entry name" value="AAA"/>
    <property type="match status" value="1"/>
</dbReference>
<dbReference type="GO" id="GO:0005524">
    <property type="term" value="F:ATP binding"/>
    <property type="evidence" value="ECO:0007669"/>
    <property type="project" value="UniProtKB-KW"/>
</dbReference>
<feature type="non-terminal residue" evidence="6">
    <location>
        <position position="253"/>
    </location>
</feature>
<name>M2MD92_BAUPA</name>
<keyword evidence="7" id="KW-1185">Reference proteome</keyword>
<evidence type="ECO:0000256" key="3">
    <source>
        <dbReference type="ARBA" id="ARBA00022840"/>
    </source>
</evidence>
<dbReference type="GeneID" id="19115541"/>
<evidence type="ECO:0000313" key="6">
    <source>
        <dbReference type="EMBL" id="EMC94486.1"/>
    </source>
</evidence>
<proteinExistence type="inferred from homology"/>
<evidence type="ECO:0000256" key="2">
    <source>
        <dbReference type="ARBA" id="ARBA00022741"/>
    </source>
</evidence>
<evidence type="ECO:0000313" key="7">
    <source>
        <dbReference type="Proteomes" id="UP000011761"/>
    </source>
</evidence>
<organism evidence="6 7">
    <name type="scientific">Baudoinia panamericana (strain UAMH 10762)</name>
    <name type="common">Angels' share fungus</name>
    <name type="synonym">Baudoinia compniacensis (strain UAMH 10762)</name>
    <dbReference type="NCBI Taxonomy" id="717646"/>
    <lineage>
        <taxon>Eukaryota</taxon>
        <taxon>Fungi</taxon>
        <taxon>Dikarya</taxon>
        <taxon>Ascomycota</taxon>
        <taxon>Pezizomycotina</taxon>
        <taxon>Dothideomycetes</taxon>
        <taxon>Dothideomycetidae</taxon>
        <taxon>Mycosphaerellales</taxon>
        <taxon>Teratosphaeriaceae</taxon>
        <taxon>Baudoinia</taxon>
    </lineage>
</organism>
<dbReference type="OMA" id="ISWHERK"/>
<dbReference type="Pfam" id="PF00004">
    <property type="entry name" value="AAA"/>
    <property type="match status" value="1"/>
</dbReference>
<dbReference type="InterPro" id="IPR003960">
    <property type="entry name" value="ATPase_AAA_CS"/>
</dbReference>
<comment type="similarity">
    <text evidence="1">Belongs to the AAA ATPase family. BCS1 subfamily.</text>
</comment>
<dbReference type="HOGENOM" id="CLU_010189_7_0_1"/>
<dbReference type="GO" id="GO:0016887">
    <property type="term" value="F:ATP hydrolysis activity"/>
    <property type="evidence" value="ECO:0007669"/>
    <property type="project" value="InterPro"/>
</dbReference>
<dbReference type="KEGG" id="bcom:BAUCODRAFT_56533"/>
<dbReference type="OrthoDB" id="10251412at2759"/>
<dbReference type="PANTHER" id="PTHR23070">
    <property type="entry name" value="BCS1 AAA-TYPE ATPASE"/>
    <property type="match status" value="1"/>
</dbReference>
<dbReference type="InterPro" id="IPR057495">
    <property type="entry name" value="AAA_lid_BCS1"/>
</dbReference>
<reference evidence="6 7" key="1">
    <citation type="journal article" date="2012" name="PLoS Pathog.">
        <title>Diverse lifestyles and strategies of plant pathogenesis encoded in the genomes of eighteen Dothideomycetes fungi.</title>
        <authorList>
            <person name="Ohm R.A."/>
            <person name="Feau N."/>
            <person name="Henrissat B."/>
            <person name="Schoch C.L."/>
            <person name="Horwitz B.A."/>
            <person name="Barry K.W."/>
            <person name="Condon B.J."/>
            <person name="Copeland A.C."/>
            <person name="Dhillon B."/>
            <person name="Glaser F."/>
            <person name="Hesse C.N."/>
            <person name="Kosti I."/>
            <person name="LaButti K."/>
            <person name="Lindquist E.A."/>
            <person name="Lucas S."/>
            <person name="Salamov A.A."/>
            <person name="Bradshaw R.E."/>
            <person name="Ciuffetti L."/>
            <person name="Hamelin R.C."/>
            <person name="Kema G.H.J."/>
            <person name="Lawrence C."/>
            <person name="Scott J.A."/>
            <person name="Spatafora J.W."/>
            <person name="Turgeon B.G."/>
            <person name="de Wit P.J.G.M."/>
            <person name="Zhong S."/>
            <person name="Goodwin S.B."/>
            <person name="Grigoriev I.V."/>
        </authorList>
    </citation>
    <scope>NUCLEOTIDE SEQUENCE [LARGE SCALE GENOMIC DNA]</scope>
    <source>
        <strain evidence="6 7">UAMH 10762</strain>
    </source>
</reference>
<sequence>WDEGMARPSRKLSAVTLDAHIKDPLVKDIESYLDPRTKRFYVQNGIPYRKGYLLYGPPGTGKTSFSTALAGEYGLNVYLLSLSDSQMTDRRLEELFEQLPPKCVVLMEDIDSAGIKREDMRIEGKSEKRRRNFAPAGVTLSGLLNVLDGIHAAEGRIVLMTSNNPNSLDKALIRPGRIDRKVLFGYTSQEVAAKLFMRIFTKSPDQLLGGEKPFENVPQLATAFAEQIPPDEITPAAVQGHLLQYRADPEAAV</sequence>